<evidence type="ECO:0000256" key="2">
    <source>
        <dbReference type="ARBA" id="ARBA00022737"/>
    </source>
</evidence>
<dbReference type="GO" id="GO:0034271">
    <property type="term" value="C:phosphatidylinositol 3-kinase complex, class III, type I"/>
    <property type="evidence" value="ECO:0007669"/>
    <property type="project" value="TreeGrafter"/>
</dbReference>
<dbReference type="GO" id="GO:0071561">
    <property type="term" value="C:nucleus-vacuole junction"/>
    <property type="evidence" value="ECO:0007669"/>
    <property type="project" value="TreeGrafter"/>
</dbReference>
<dbReference type="GO" id="GO:0004674">
    <property type="term" value="F:protein serine/threonine kinase activity"/>
    <property type="evidence" value="ECO:0007669"/>
    <property type="project" value="UniProtKB-KW"/>
</dbReference>
<dbReference type="WBParaSite" id="nOo.2.0.1.t08074-RA">
    <property type="protein sequence ID" value="nOo.2.0.1.t08074-RA"/>
    <property type="gene ID" value="nOo.2.0.1.g08074"/>
</dbReference>
<evidence type="ECO:0000259" key="3">
    <source>
        <dbReference type="Pfam" id="PF22956"/>
    </source>
</evidence>
<dbReference type="GO" id="GO:0016236">
    <property type="term" value="P:macroautophagy"/>
    <property type="evidence" value="ECO:0007669"/>
    <property type="project" value="InterPro"/>
</dbReference>
<dbReference type="Gene3D" id="1.25.10.10">
    <property type="entry name" value="Leucine-rich Repeat Variant"/>
    <property type="match status" value="1"/>
</dbReference>
<sequence length="311" mass="35558">VRKYSSLLFPPIFDHFLYDYINAFRPKYVQASISLEEPQTSESVDSDDVIAKLSFDMQSILEKLLEKAEINGKPFDQTPAILLIIALITSNMRTLKSLTAKFEVMKLLHRCVPLVDLSVVADRILPYLVEMISDNMVQVRCEAIYSVTSLLTSFKEIPKYETRLFIDYLFPRLSTCLNQSTIFQKIFSLDKNPVVRITLAQNLGDLAEASFRFIHEGQKNLTEDLLGGSIITEMDDSERGERLARQEIKALQQTVIDIFVNLCDSDNNVKHSVVTSQSLVKLCHFFDRRKGRNYFHLFSGVGIQLTENDVQ</sequence>
<proteinExistence type="predicted"/>
<evidence type="ECO:0000313" key="4">
    <source>
        <dbReference type="EMBL" id="VDK88251.1"/>
    </source>
</evidence>
<evidence type="ECO:0000313" key="6">
    <source>
        <dbReference type="WBParaSite" id="nOo.2.0.1.t08074-RA"/>
    </source>
</evidence>
<dbReference type="GO" id="GO:0034272">
    <property type="term" value="C:phosphatidylinositol 3-kinase complex, class III, type II"/>
    <property type="evidence" value="ECO:0007669"/>
    <property type="project" value="TreeGrafter"/>
</dbReference>
<dbReference type="GO" id="GO:0045324">
    <property type="term" value="P:late endosome to vacuole transport"/>
    <property type="evidence" value="ECO:0007669"/>
    <property type="project" value="InterPro"/>
</dbReference>
<dbReference type="InterPro" id="IPR016024">
    <property type="entry name" value="ARM-type_fold"/>
</dbReference>
<dbReference type="OrthoDB" id="242910at2759"/>
<dbReference type="InterPro" id="IPR045162">
    <property type="entry name" value="Vps15-like"/>
</dbReference>
<dbReference type="SUPFAM" id="SSF48371">
    <property type="entry name" value="ARM repeat"/>
    <property type="match status" value="1"/>
</dbReference>
<gene>
    <name evidence="4" type="ORF">NOO_LOCUS8074</name>
</gene>
<dbReference type="AlphaFoldDB" id="A0A182EIZ0"/>
<name>A0A182EIZ0_ONCOC</name>
<reference evidence="6" key="1">
    <citation type="submission" date="2016-06" db="UniProtKB">
        <authorList>
            <consortium name="WormBaseParasite"/>
        </authorList>
    </citation>
    <scope>IDENTIFICATION</scope>
</reference>
<dbReference type="InterPro" id="IPR011989">
    <property type="entry name" value="ARM-like"/>
</dbReference>
<dbReference type="EMBL" id="UYRW01003194">
    <property type="protein sequence ID" value="VDK88251.1"/>
    <property type="molecule type" value="Genomic_DNA"/>
</dbReference>
<organism evidence="6">
    <name type="scientific">Onchocerca ochengi</name>
    <name type="common">Filarial nematode worm</name>
    <dbReference type="NCBI Taxonomy" id="42157"/>
    <lineage>
        <taxon>Eukaryota</taxon>
        <taxon>Metazoa</taxon>
        <taxon>Ecdysozoa</taxon>
        <taxon>Nematoda</taxon>
        <taxon>Chromadorea</taxon>
        <taxon>Rhabditida</taxon>
        <taxon>Spirurina</taxon>
        <taxon>Spiruromorpha</taxon>
        <taxon>Filarioidea</taxon>
        <taxon>Onchocercidae</taxon>
        <taxon>Onchocerca</taxon>
    </lineage>
</organism>
<keyword evidence="1" id="KW-0723">Serine/threonine-protein kinase</keyword>
<dbReference type="GO" id="GO:0006623">
    <property type="term" value="P:protein targeting to vacuole"/>
    <property type="evidence" value="ECO:0007669"/>
    <property type="project" value="TreeGrafter"/>
</dbReference>
<dbReference type="PANTHER" id="PTHR17583">
    <property type="entry name" value="PHOSPHOINOSITIDE 3-KINASE REGULATORY SUBUNIT 4"/>
    <property type="match status" value="1"/>
</dbReference>
<keyword evidence="2" id="KW-0677">Repeat</keyword>
<dbReference type="InterPro" id="IPR055231">
    <property type="entry name" value="2AA_helical"/>
</dbReference>
<dbReference type="PANTHER" id="PTHR17583:SF0">
    <property type="entry name" value="PHOSPHOINOSITIDE 3-KINASE REGULATORY SUBUNIT 4"/>
    <property type="match status" value="1"/>
</dbReference>
<dbReference type="Pfam" id="PF22956">
    <property type="entry name" value="VPS15-like_hel"/>
    <property type="match status" value="1"/>
</dbReference>
<dbReference type="GO" id="GO:0005770">
    <property type="term" value="C:late endosome"/>
    <property type="evidence" value="ECO:0007669"/>
    <property type="project" value="TreeGrafter"/>
</dbReference>
<keyword evidence="5" id="KW-1185">Reference proteome</keyword>
<dbReference type="Proteomes" id="UP000271087">
    <property type="component" value="Unassembled WGS sequence"/>
</dbReference>
<feature type="domain" description="Phosphatase 2A Regulatory Subunit A helical" evidence="3">
    <location>
        <begin position="84"/>
        <end position="292"/>
    </location>
</feature>
<reference evidence="4 5" key="2">
    <citation type="submission" date="2018-08" db="EMBL/GenBank/DDBJ databases">
        <authorList>
            <person name="Laetsch R D."/>
            <person name="Stevens L."/>
            <person name="Kumar S."/>
            <person name="Blaxter L. M."/>
        </authorList>
    </citation>
    <scope>NUCLEOTIDE SEQUENCE [LARGE SCALE GENOMIC DNA]</scope>
</reference>
<keyword evidence="1" id="KW-0418">Kinase</keyword>
<evidence type="ECO:0000313" key="5">
    <source>
        <dbReference type="Proteomes" id="UP000271087"/>
    </source>
</evidence>
<dbReference type="STRING" id="42157.A0A182EIZ0"/>
<evidence type="ECO:0000256" key="1">
    <source>
        <dbReference type="ARBA" id="ARBA00022527"/>
    </source>
</evidence>
<keyword evidence="1" id="KW-0808">Transferase</keyword>
<protein>
    <submittedName>
        <fullName evidence="6">TIP120 domain-containing protein</fullName>
    </submittedName>
</protein>
<accession>A0A182EIZ0</accession>